<dbReference type="PRINTS" id="PR00463">
    <property type="entry name" value="EP450I"/>
</dbReference>
<keyword evidence="6" id="KW-1133">Transmembrane helix</keyword>
<evidence type="ECO:0000256" key="3">
    <source>
        <dbReference type="ARBA" id="ARBA00023002"/>
    </source>
</evidence>
<dbReference type="InterPro" id="IPR001128">
    <property type="entry name" value="Cyt_P450"/>
</dbReference>
<dbReference type="Gene3D" id="1.10.630.10">
    <property type="entry name" value="Cytochrome P450"/>
    <property type="match status" value="1"/>
</dbReference>
<dbReference type="InterPro" id="IPR050364">
    <property type="entry name" value="Cytochrome_P450_fung"/>
</dbReference>
<keyword evidence="5" id="KW-0349">Heme</keyword>
<keyword evidence="2 5" id="KW-0479">Metal-binding</keyword>
<dbReference type="PRINTS" id="PR00385">
    <property type="entry name" value="P450"/>
</dbReference>
<keyword evidence="3 5" id="KW-0560">Oxidoreductase</keyword>
<evidence type="ECO:0008006" key="9">
    <source>
        <dbReference type="Google" id="ProtNLM"/>
    </source>
</evidence>
<keyword evidence="6" id="KW-0472">Membrane</keyword>
<dbReference type="PANTHER" id="PTHR46300:SF6">
    <property type="entry name" value="CYTOCHROME P450 2C30"/>
    <property type="match status" value="1"/>
</dbReference>
<dbReference type="Pfam" id="PF00067">
    <property type="entry name" value="p450"/>
    <property type="match status" value="1"/>
</dbReference>
<dbReference type="InterPro" id="IPR017972">
    <property type="entry name" value="Cyt_P450_CS"/>
</dbReference>
<comment type="similarity">
    <text evidence="1 5">Belongs to the cytochrome P450 family.</text>
</comment>
<evidence type="ECO:0000256" key="5">
    <source>
        <dbReference type="RuleBase" id="RU000461"/>
    </source>
</evidence>
<dbReference type="Proteomes" id="UP001590951">
    <property type="component" value="Unassembled WGS sequence"/>
</dbReference>
<organism evidence="7 8">
    <name type="scientific">Lepraria finkii</name>
    <dbReference type="NCBI Taxonomy" id="1340010"/>
    <lineage>
        <taxon>Eukaryota</taxon>
        <taxon>Fungi</taxon>
        <taxon>Dikarya</taxon>
        <taxon>Ascomycota</taxon>
        <taxon>Pezizomycotina</taxon>
        <taxon>Lecanoromycetes</taxon>
        <taxon>OSLEUM clade</taxon>
        <taxon>Lecanoromycetidae</taxon>
        <taxon>Lecanorales</taxon>
        <taxon>Lecanorineae</taxon>
        <taxon>Stereocaulaceae</taxon>
        <taxon>Lepraria</taxon>
    </lineage>
</organism>
<protein>
    <recommendedName>
        <fullName evidence="9">Cytochrome P450</fullName>
    </recommendedName>
</protein>
<dbReference type="EMBL" id="JBHFEH010000183">
    <property type="protein sequence ID" value="KAL2044609.1"/>
    <property type="molecule type" value="Genomic_DNA"/>
</dbReference>
<sequence>MYSIESSYYPYLGVFLFLCSSCVALVQFLKPTDLKRSGGRKRWAMPPGPPGLPVLGNLRQMMQARRGGPLSFNEWLSSLIPYGEMVTLHMGSKTWIVLNSDRVVSELIAKRGKITNERPQMPIASDLVSNGKRTVIRQEEEWREGRRVMHQLLSGSNLKVYAGMQELESVDMLRRYVREPDLWFSHNFRYATSVLYRIVMGYPLNKTRAALDDYQRVTIEFVTTINRSYVDFFPSLSKLPHLLQPWRHYWAQMGSFHRRVFQQWWDPIRAAVSKGLAPPSFVRDVLLHPDTRYSGDDEEAMYLATSVMAAGGDNTRMTINTFIMAMITHPEAQVRAREEIDRVCTSGRSLRLPRMSDLLEMPYVAAMIKEILRWRPTVPIVPPHQVTENLEFDGHFIPAGTVFLINSIALSSEFDNAHEFQPERWIDGSEARTTNNFWGFGGGRRICVGWKVAEQALFIAFARLLYCFELSPRGPIDNERLNHQTVNEPFPVKATVRSAEHALLIEEEASKYEASFSKFGSTAK</sequence>
<feature type="transmembrane region" description="Helical" evidence="6">
    <location>
        <begin position="12"/>
        <end position="29"/>
    </location>
</feature>
<proteinExistence type="inferred from homology"/>
<dbReference type="SUPFAM" id="SSF48264">
    <property type="entry name" value="Cytochrome P450"/>
    <property type="match status" value="1"/>
</dbReference>
<reference evidence="7 8" key="1">
    <citation type="submission" date="2024-09" db="EMBL/GenBank/DDBJ databases">
        <title>Rethinking Asexuality: The Enigmatic Case of Functional Sexual Genes in Lepraria (Stereocaulaceae).</title>
        <authorList>
            <person name="Doellman M."/>
            <person name="Sun Y."/>
            <person name="Barcenas-Pena A."/>
            <person name="Lumbsch H.T."/>
            <person name="Grewe F."/>
        </authorList>
    </citation>
    <scope>NUCLEOTIDE SEQUENCE [LARGE SCALE GENOMIC DNA]</scope>
    <source>
        <strain evidence="7 8">Grewe 0041</strain>
    </source>
</reference>
<keyword evidence="8" id="KW-1185">Reference proteome</keyword>
<evidence type="ECO:0000256" key="2">
    <source>
        <dbReference type="ARBA" id="ARBA00022723"/>
    </source>
</evidence>
<evidence type="ECO:0000256" key="4">
    <source>
        <dbReference type="ARBA" id="ARBA00023004"/>
    </source>
</evidence>
<dbReference type="InterPro" id="IPR002401">
    <property type="entry name" value="Cyt_P450_E_grp-I"/>
</dbReference>
<evidence type="ECO:0000256" key="1">
    <source>
        <dbReference type="ARBA" id="ARBA00010617"/>
    </source>
</evidence>
<dbReference type="InterPro" id="IPR036396">
    <property type="entry name" value="Cyt_P450_sf"/>
</dbReference>
<keyword evidence="6" id="KW-0812">Transmembrane</keyword>
<gene>
    <name evidence="7" type="ORF">ABVK25_012324</name>
</gene>
<comment type="caution">
    <text evidence="7">The sequence shown here is derived from an EMBL/GenBank/DDBJ whole genome shotgun (WGS) entry which is preliminary data.</text>
</comment>
<evidence type="ECO:0000256" key="6">
    <source>
        <dbReference type="SAM" id="Phobius"/>
    </source>
</evidence>
<keyword evidence="4 5" id="KW-0408">Iron</keyword>
<evidence type="ECO:0000313" key="8">
    <source>
        <dbReference type="Proteomes" id="UP001590951"/>
    </source>
</evidence>
<name>A0ABR4AFL6_9LECA</name>
<dbReference type="PANTHER" id="PTHR46300">
    <property type="entry name" value="P450, PUTATIVE (EUROFUNG)-RELATED-RELATED"/>
    <property type="match status" value="1"/>
</dbReference>
<dbReference type="CDD" id="cd11065">
    <property type="entry name" value="CYP64-like"/>
    <property type="match status" value="1"/>
</dbReference>
<accession>A0ABR4AFL6</accession>
<keyword evidence="5" id="KW-0503">Monooxygenase</keyword>
<dbReference type="PROSITE" id="PS00086">
    <property type="entry name" value="CYTOCHROME_P450"/>
    <property type="match status" value="1"/>
</dbReference>
<evidence type="ECO:0000313" key="7">
    <source>
        <dbReference type="EMBL" id="KAL2044609.1"/>
    </source>
</evidence>